<dbReference type="Gene3D" id="3.10.350.10">
    <property type="entry name" value="LysM domain"/>
    <property type="match status" value="1"/>
</dbReference>
<dbReference type="CDD" id="cd00118">
    <property type="entry name" value="LysM"/>
    <property type="match status" value="1"/>
</dbReference>
<gene>
    <name evidence="3" type="ORF">IV88_GL001475</name>
</gene>
<dbReference type="InterPro" id="IPR018392">
    <property type="entry name" value="LysM"/>
</dbReference>
<evidence type="ECO:0000256" key="1">
    <source>
        <dbReference type="SAM" id="MobiDB-lite"/>
    </source>
</evidence>
<dbReference type="PROSITE" id="PS51782">
    <property type="entry name" value="LYSM"/>
    <property type="match status" value="1"/>
</dbReference>
<evidence type="ECO:0000313" key="3">
    <source>
        <dbReference type="EMBL" id="KRO20954.1"/>
    </source>
</evidence>
<feature type="region of interest" description="Disordered" evidence="1">
    <location>
        <begin position="167"/>
        <end position="199"/>
    </location>
</feature>
<feature type="compositionally biased region" description="Acidic residues" evidence="1">
    <location>
        <begin position="306"/>
        <end position="330"/>
    </location>
</feature>
<name>A0A0R2NEI8_9LACO</name>
<feature type="domain" description="LysM" evidence="2">
    <location>
        <begin position="73"/>
        <end position="117"/>
    </location>
</feature>
<sequence length="392" mass="42710">MLNKKRIAGSVLMGAAILGPLTFRPAITLANSFYANQSNADRADITNWVANTPTQIANNIASQHINTKELKGDKYVIQWGDTLSGISAATGISVAKLAYDNNIHNIDLIYAGDVLILNRDGKPVPTDYHYVGTGLFVAFTKVTINNYIDNSTNVNINVSPIVNNNFTNKTTNYQAPDKTNVASKDEVNKSDKDKDATLSSDEFTDQVKSYLQDKMDDVSFGGDDSDSTSSDDDAKTEDAYSSDQSVDISGDKMNDKTAEKVADKIIDNLKSDGKMEDLKKADSVDLDLELDGDNVKYNFTMTTADESSDESSDTSSDESSDDSSADDQSTDSDKDSDTDSDDDADVEDNESEDTDTHHDDDSNKEHKSDSDTHDDDNNQADTNDQSTDDSDE</sequence>
<dbReference type="PATRIC" id="fig|480391.4.peg.1499"/>
<feature type="compositionally biased region" description="Basic and acidic residues" evidence="1">
    <location>
        <begin position="183"/>
        <end position="196"/>
    </location>
</feature>
<feature type="compositionally biased region" description="Basic and acidic residues" evidence="1">
    <location>
        <begin position="249"/>
        <end position="283"/>
    </location>
</feature>
<dbReference type="Proteomes" id="UP000051249">
    <property type="component" value="Unassembled WGS sequence"/>
</dbReference>
<evidence type="ECO:0000259" key="2">
    <source>
        <dbReference type="PROSITE" id="PS51782"/>
    </source>
</evidence>
<dbReference type="OrthoDB" id="9798935at2"/>
<dbReference type="AlphaFoldDB" id="A0A0R2NEI8"/>
<dbReference type="Pfam" id="PF01476">
    <property type="entry name" value="LysM"/>
    <property type="match status" value="1"/>
</dbReference>
<protein>
    <recommendedName>
        <fullName evidence="2">LysM domain-containing protein</fullName>
    </recommendedName>
</protein>
<comment type="caution">
    <text evidence="3">The sequence shown here is derived from an EMBL/GenBank/DDBJ whole genome shotgun (WGS) entry which is preliminary data.</text>
</comment>
<organism evidence="3 4">
    <name type="scientific">Pediococcus argentinicus</name>
    <dbReference type="NCBI Taxonomy" id="480391"/>
    <lineage>
        <taxon>Bacteria</taxon>
        <taxon>Bacillati</taxon>
        <taxon>Bacillota</taxon>
        <taxon>Bacilli</taxon>
        <taxon>Lactobacillales</taxon>
        <taxon>Lactobacillaceae</taxon>
        <taxon>Pediococcus</taxon>
    </lineage>
</organism>
<dbReference type="SMART" id="SM00257">
    <property type="entry name" value="LysM"/>
    <property type="match status" value="1"/>
</dbReference>
<dbReference type="InterPro" id="IPR036779">
    <property type="entry name" value="LysM_dom_sf"/>
</dbReference>
<accession>A0A0R2NEI8</accession>
<evidence type="ECO:0000313" key="4">
    <source>
        <dbReference type="Proteomes" id="UP000051249"/>
    </source>
</evidence>
<dbReference type="SUPFAM" id="SSF54106">
    <property type="entry name" value="LysM domain"/>
    <property type="match status" value="1"/>
</dbReference>
<feature type="compositionally biased region" description="Basic and acidic residues" evidence="1">
    <location>
        <begin position="354"/>
        <end position="371"/>
    </location>
</feature>
<dbReference type="RefSeq" id="WP_057800503.1">
    <property type="nucleotide sequence ID" value="NZ_BJZZ01000058.1"/>
</dbReference>
<feature type="compositionally biased region" description="Acidic residues" evidence="1">
    <location>
        <begin position="338"/>
        <end position="353"/>
    </location>
</feature>
<dbReference type="EMBL" id="JQCQ01000054">
    <property type="protein sequence ID" value="KRO20954.1"/>
    <property type="molecule type" value="Genomic_DNA"/>
</dbReference>
<feature type="region of interest" description="Disordered" evidence="1">
    <location>
        <begin position="214"/>
        <end position="392"/>
    </location>
</feature>
<reference evidence="3 4" key="1">
    <citation type="journal article" date="2015" name="Genome Announc.">
        <title>Expanding the biotechnology potential of lactobacilli through comparative genomics of 213 strains and associated genera.</title>
        <authorList>
            <person name="Sun Z."/>
            <person name="Harris H.M."/>
            <person name="McCann A."/>
            <person name="Guo C."/>
            <person name="Argimon S."/>
            <person name="Zhang W."/>
            <person name="Yang X."/>
            <person name="Jeffery I.B."/>
            <person name="Cooney J.C."/>
            <person name="Kagawa T.F."/>
            <person name="Liu W."/>
            <person name="Song Y."/>
            <person name="Salvetti E."/>
            <person name="Wrobel A."/>
            <person name="Rasinkangas P."/>
            <person name="Parkhill J."/>
            <person name="Rea M.C."/>
            <person name="O'Sullivan O."/>
            <person name="Ritari J."/>
            <person name="Douillard F.P."/>
            <person name="Paul Ross R."/>
            <person name="Yang R."/>
            <person name="Briner A.E."/>
            <person name="Felis G.E."/>
            <person name="de Vos W.M."/>
            <person name="Barrangou R."/>
            <person name="Klaenhammer T.R."/>
            <person name="Caufield P.W."/>
            <person name="Cui Y."/>
            <person name="Zhang H."/>
            <person name="O'Toole P.W."/>
        </authorList>
    </citation>
    <scope>NUCLEOTIDE SEQUENCE [LARGE SCALE GENOMIC DNA]</scope>
    <source>
        <strain evidence="3 4">DSM 23026</strain>
    </source>
</reference>
<proteinExistence type="predicted"/>
<keyword evidence="4" id="KW-1185">Reference proteome</keyword>